<dbReference type="InterPro" id="IPR020846">
    <property type="entry name" value="MFS_dom"/>
</dbReference>
<comment type="caution">
    <text evidence="8">The sequence shown here is derived from an EMBL/GenBank/DDBJ whole genome shotgun (WGS) entry which is preliminary data.</text>
</comment>
<feature type="transmembrane region" description="Helical" evidence="6">
    <location>
        <begin position="360"/>
        <end position="379"/>
    </location>
</feature>
<feature type="transmembrane region" description="Helical" evidence="6">
    <location>
        <begin position="166"/>
        <end position="187"/>
    </location>
</feature>
<organism evidence="8 9">
    <name type="scientific">Geomonas silvestris</name>
    <dbReference type="NCBI Taxonomy" id="2740184"/>
    <lineage>
        <taxon>Bacteria</taxon>
        <taxon>Pseudomonadati</taxon>
        <taxon>Thermodesulfobacteriota</taxon>
        <taxon>Desulfuromonadia</taxon>
        <taxon>Geobacterales</taxon>
        <taxon>Geobacteraceae</taxon>
        <taxon>Geomonas</taxon>
    </lineage>
</organism>
<evidence type="ECO:0000259" key="7">
    <source>
        <dbReference type="PROSITE" id="PS50850"/>
    </source>
</evidence>
<feature type="transmembrane region" description="Helical" evidence="6">
    <location>
        <begin position="228"/>
        <end position="246"/>
    </location>
</feature>
<dbReference type="PROSITE" id="PS50850">
    <property type="entry name" value="MFS"/>
    <property type="match status" value="1"/>
</dbReference>
<dbReference type="Gene3D" id="1.20.1250.20">
    <property type="entry name" value="MFS general substrate transporter like domains"/>
    <property type="match status" value="1"/>
</dbReference>
<gene>
    <name evidence="8" type="ORF">GMST_24000</name>
</gene>
<feature type="transmembrane region" description="Helical" evidence="6">
    <location>
        <begin position="105"/>
        <end position="126"/>
    </location>
</feature>
<evidence type="ECO:0000256" key="5">
    <source>
        <dbReference type="ARBA" id="ARBA00023136"/>
    </source>
</evidence>
<feature type="transmembrane region" description="Helical" evidence="6">
    <location>
        <begin position="138"/>
        <end position="160"/>
    </location>
</feature>
<evidence type="ECO:0000313" key="8">
    <source>
        <dbReference type="EMBL" id="GFO60075.1"/>
    </source>
</evidence>
<keyword evidence="4 6" id="KW-1133">Transmembrane helix</keyword>
<accession>A0A6V8MJ76</accession>
<dbReference type="CDD" id="cd17328">
    <property type="entry name" value="MFS_spinster_like"/>
    <property type="match status" value="1"/>
</dbReference>
<dbReference type="GO" id="GO:0016020">
    <property type="term" value="C:membrane"/>
    <property type="evidence" value="ECO:0007669"/>
    <property type="project" value="UniProtKB-SubCell"/>
</dbReference>
<dbReference type="AlphaFoldDB" id="A0A6V8MJ76"/>
<feature type="transmembrane region" description="Helical" evidence="6">
    <location>
        <begin position="80"/>
        <end position="99"/>
    </location>
</feature>
<evidence type="ECO:0000256" key="1">
    <source>
        <dbReference type="ARBA" id="ARBA00004141"/>
    </source>
</evidence>
<feature type="transmembrane region" description="Helical" evidence="6">
    <location>
        <begin position="391"/>
        <end position="414"/>
    </location>
</feature>
<dbReference type="SUPFAM" id="SSF103473">
    <property type="entry name" value="MFS general substrate transporter"/>
    <property type="match status" value="1"/>
</dbReference>
<feature type="transmembrane region" description="Helical" evidence="6">
    <location>
        <begin position="298"/>
        <end position="320"/>
    </location>
</feature>
<feature type="transmembrane region" description="Helical" evidence="6">
    <location>
        <begin position="12"/>
        <end position="28"/>
    </location>
</feature>
<reference evidence="9" key="1">
    <citation type="submission" date="2020-06" db="EMBL/GenBank/DDBJ databases">
        <title>Draft genomic sequence of Geomonas sp. Red330.</title>
        <authorList>
            <person name="Itoh H."/>
            <person name="Zhenxing X."/>
            <person name="Ushijima N."/>
            <person name="Masuda Y."/>
            <person name="Shiratori Y."/>
            <person name="Senoo K."/>
        </authorList>
    </citation>
    <scope>NUCLEOTIDE SEQUENCE [LARGE SCALE GENOMIC DNA]</scope>
    <source>
        <strain evidence="9">Red330</strain>
    </source>
</reference>
<dbReference type="InterPro" id="IPR044770">
    <property type="entry name" value="MFS_spinster-like"/>
</dbReference>
<keyword evidence="3 6" id="KW-0812">Transmembrane</keyword>
<evidence type="ECO:0000256" key="2">
    <source>
        <dbReference type="ARBA" id="ARBA00022448"/>
    </source>
</evidence>
<dbReference type="InterPro" id="IPR011701">
    <property type="entry name" value="MFS"/>
</dbReference>
<dbReference type="Proteomes" id="UP000556026">
    <property type="component" value="Unassembled WGS sequence"/>
</dbReference>
<evidence type="ECO:0000256" key="6">
    <source>
        <dbReference type="SAM" id="Phobius"/>
    </source>
</evidence>
<dbReference type="InterPro" id="IPR036259">
    <property type="entry name" value="MFS_trans_sf"/>
</dbReference>
<keyword evidence="2" id="KW-0813">Transport</keyword>
<dbReference type="GO" id="GO:0022857">
    <property type="term" value="F:transmembrane transporter activity"/>
    <property type="evidence" value="ECO:0007669"/>
    <property type="project" value="InterPro"/>
</dbReference>
<feature type="transmembrane region" description="Helical" evidence="6">
    <location>
        <begin position="48"/>
        <end position="68"/>
    </location>
</feature>
<feature type="transmembrane region" description="Helical" evidence="6">
    <location>
        <begin position="266"/>
        <end position="286"/>
    </location>
</feature>
<protein>
    <submittedName>
        <fullName evidence="8">MFS transporter</fullName>
    </submittedName>
</protein>
<dbReference type="PANTHER" id="PTHR23505">
    <property type="entry name" value="SPINSTER"/>
    <property type="match status" value="1"/>
</dbReference>
<evidence type="ECO:0000256" key="3">
    <source>
        <dbReference type="ARBA" id="ARBA00022692"/>
    </source>
</evidence>
<comment type="subcellular location">
    <subcellularLocation>
        <location evidence="1">Membrane</location>
        <topology evidence="1">Multi-pass membrane protein</topology>
    </subcellularLocation>
</comment>
<feature type="domain" description="Major facilitator superfamily (MFS) profile" evidence="7">
    <location>
        <begin position="14"/>
        <end position="418"/>
    </location>
</feature>
<dbReference type="PANTHER" id="PTHR23505:SF79">
    <property type="entry name" value="PROTEIN SPINSTER"/>
    <property type="match status" value="1"/>
</dbReference>
<name>A0A6V8MJ76_9BACT</name>
<dbReference type="Pfam" id="PF07690">
    <property type="entry name" value="MFS_1"/>
    <property type="match status" value="1"/>
</dbReference>
<keyword evidence="5 6" id="KW-0472">Membrane</keyword>
<evidence type="ECO:0000313" key="9">
    <source>
        <dbReference type="Proteomes" id="UP000556026"/>
    </source>
</evidence>
<proteinExistence type="predicted"/>
<feature type="transmembrane region" description="Helical" evidence="6">
    <location>
        <begin position="326"/>
        <end position="348"/>
    </location>
</feature>
<keyword evidence="9" id="KW-1185">Reference proteome</keyword>
<sequence>MPAETISKTYRRYVLGLLLAVNLLNYIDRQVLFAVFPLIKSDLNLSDTALGFLGSAFMLSYMMLAPLFGWLGDHWSRVKLAASGLVVWSLATALAGLAPGYRTLLAARATVGVGEASFGTVSPGLIADYFPKERRGEILSWFYVAIPVGSALGYLLGGLLGENFGWHAAFLMVGLPGLALAIPIAMLRTPPRGAAVPAHGTPDEAGEADAVPEGVSTSYLDLFRNRSFVFNTLAMASMTFAIGGLAQWIPSFLNRAHGLNVAKGNTLFGATTVLAGILGTLAGGWLGDRWQKKSPAGYLHVSGWGFFIGTPFAAWAILAPDLTTCLGAIFVAEFFLFLNTGPLNTVIINVTPPTMRAMAFAVNIFFIHALGDAFSPSILGWLSDLWDLRSALLITPLAMALAGVLCFVCGWFVVKDMARAEP</sequence>
<dbReference type="EMBL" id="BLXX01000006">
    <property type="protein sequence ID" value="GFO60075.1"/>
    <property type="molecule type" value="Genomic_DNA"/>
</dbReference>
<dbReference type="RefSeq" id="WP_183354886.1">
    <property type="nucleotide sequence ID" value="NZ_BLXX01000006.1"/>
</dbReference>
<evidence type="ECO:0000256" key="4">
    <source>
        <dbReference type="ARBA" id="ARBA00022989"/>
    </source>
</evidence>